<evidence type="ECO:0000259" key="4">
    <source>
        <dbReference type="Pfam" id="PF00389"/>
    </source>
</evidence>
<feature type="domain" description="D-isomer specific 2-hydroxyacid dehydrogenase NAD-binding" evidence="5">
    <location>
        <begin position="170"/>
        <end position="347"/>
    </location>
</feature>
<evidence type="ECO:0000313" key="7">
    <source>
        <dbReference type="Proteomes" id="UP001445335"/>
    </source>
</evidence>
<dbReference type="EMBL" id="JALJOU010000068">
    <property type="protein sequence ID" value="KAK9826143.1"/>
    <property type="molecule type" value="Genomic_DNA"/>
</dbReference>
<dbReference type="PROSITE" id="PS00670">
    <property type="entry name" value="D_2_HYDROXYACID_DH_2"/>
    <property type="match status" value="1"/>
</dbReference>
<keyword evidence="2" id="KW-0520">NAD</keyword>
<evidence type="ECO:0000256" key="1">
    <source>
        <dbReference type="ARBA" id="ARBA00023002"/>
    </source>
</evidence>
<dbReference type="PROSITE" id="PS00671">
    <property type="entry name" value="D_2_HYDROXYACID_DH_3"/>
    <property type="match status" value="1"/>
</dbReference>
<name>A0AAW1QX52_9CHLO</name>
<gene>
    <name evidence="6" type="ORF">WJX81_008585</name>
</gene>
<dbReference type="InterPro" id="IPR006140">
    <property type="entry name" value="D-isomer_DH_NAD-bd"/>
</dbReference>
<dbReference type="InterPro" id="IPR029752">
    <property type="entry name" value="D-isomer_DH_CS1"/>
</dbReference>
<evidence type="ECO:0000256" key="2">
    <source>
        <dbReference type="ARBA" id="ARBA00023027"/>
    </source>
</evidence>
<protein>
    <recommendedName>
        <fullName evidence="8">Formate dehydrogenase</fullName>
    </recommendedName>
</protein>
<dbReference type="AlphaFoldDB" id="A0AAW1QX52"/>
<dbReference type="PANTHER" id="PTHR42938:SF9">
    <property type="entry name" value="FORMATE DEHYDROGENASE 1"/>
    <property type="match status" value="1"/>
</dbReference>
<dbReference type="GO" id="GO:0008863">
    <property type="term" value="F:formate dehydrogenase (NAD+) activity"/>
    <property type="evidence" value="ECO:0007669"/>
    <property type="project" value="TreeGrafter"/>
</dbReference>
<accession>A0AAW1QX52</accession>
<dbReference type="Pfam" id="PF02826">
    <property type="entry name" value="2-Hacid_dh_C"/>
    <property type="match status" value="1"/>
</dbReference>
<dbReference type="Gene3D" id="3.40.50.720">
    <property type="entry name" value="NAD(P)-binding Rossmann-like Domain"/>
    <property type="match status" value="2"/>
</dbReference>
<dbReference type="NCBIfam" id="NF005750">
    <property type="entry name" value="PRK07574.1"/>
    <property type="match status" value="1"/>
</dbReference>
<feature type="domain" description="D-isomer specific 2-hydroxyacid dehydrogenase catalytic" evidence="4">
    <location>
        <begin position="75"/>
        <end position="373"/>
    </location>
</feature>
<dbReference type="InterPro" id="IPR029753">
    <property type="entry name" value="D-isomer_DH_CS"/>
</dbReference>
<dbReference type="SUPFAM" id="SSF52283">
    <property type="entry name" value="Formate/glycerate dehydrogenase catalytic domain-like"/>
    <property type="match status" value="1"/>
</dbReference>
<comment type="caution">
    <text evidence="6">The sequence shown here is derived from an EMBL/GenBank/DDBJ whole genome shotgun (WGS) entry which is preliminary data.</text>
</comment>
<sequence>MVLLSASYGRAQLLYFQKQRRLCNPTRIVCSSDGARRSEKGTRKKVLAVLPEAGEYARNPGHISCVENELGLREWLEERNCEFVVTADKDGEGSEMVRNLEDTDIIISTPFHPAYVTRELIEKAPNLKLSITAGIGSDHVDLNAASDFGLTVAEVTGSNTVSTAEQAVLCILSVVRNYPVAHRQIVAGHWNLAEASSTAYDLENKCIGVVGAGAIGRLVMQRLKGFDVGGMKYFDYKRLPEDAERDLGVTFADLDEVIATADVVTVHVPLSDKTRGLFDEKRLRSMKKGAFLVNVSRGAIVDRVAIVKALDDGHIAGYAGDVWDVQPAPKDHPWRTMKNHGMTAHVAGNTVDAQARYQQGTKDILDAWLSNRPFQDNFYIVREGELAPQYK</sequence>
<dbReference type="SUPFAM" id="SSF51735">
    <property type="entry name" value="NAD(P)-binding Rossmann-fold domains"/>
    <property type="match status" value="1"/>
</dbReference>
<dbReference type="GO" id="GO:0016616">
    <property type="term" value="F:oxidoreductase activity, acting on the CH-OH group of donors, NAD or NADP as acceptor"/>
    <property type="evidence" value="ECO:0007669"/>
    <property type="project" value="InterPro"/>
</dbReference>
<dbReference type="PROSITE" id="PS00065">
    <property type="entry name" value="D_2_HYDROXYACID_DH_1"/>
    <property type="match status" value="1"/>
</dbReference>
<reference evidence="6 7" key="1">
    <citation type="journal article" date="2024" name="Nat. Commun.">
        <title>Phylogenomics reveals the evolutionary origins of lichenization in chlorophyte algae.</title>
        <authorList>
            <person name="Puginier C."/>
            <person name="Libourel C."/>
            <person name="Otte J."/>
            <person name="Skaloud P."/>
            <person name="Haon M."/>
            <person name="Grisel S."/>
            <person name="Petersen M."/>
            <person name="Berrin J.G."/>
            <person name="Delaux P.M."/>
            <person name="Dal Grande F."/>
            <person name="Keller J."/>
        </authorList>
    </citation>
    <scope>NUCLEOTIDE SEQUENCE [LARGE SCALE GENOMIC DNA]</scope>
    <source>
        <strain evidence="6 7">SAG 245.80</strain>
    </source>
</reference>
<dbReference type="Proteomes" id="UP001445335">
    <property type="component" value="Unassembled WGS sequence"/>
</dbReference>
<proteinExistence type="inferred from homology"/>
<evidence type="ECO:0008006" key="8">
    <source>
        <dbReference type="Google" id="ProtNLM"/>
    </source>
</evidence>
<keyword evidence="7" id="KW-1185">Reference proteome</keyword>
<keyword evidence="1 3" id="KW-0560">Oxidoreductase</keyword>
<dbReference type="InterPro" id="IPR036291">
    <property type="entry name" value="NAD(P)-bd_dom_sf"/>
</dbReference>
<evidence type="ECO:0000256" key="3">
    <source>
        <dbReference type="RuleBase" id="RU003719"/>
    </source>
</evidence>
<evidence type="ECO:0000259" key="5">
    <source>
        <dbReference type="Pfam" id="PF02826"/>
    </source>
</evidence>
<dbReference type="GO" id="GO:0051287">
    <property type="term" value="F:NAD binding"/>
    <property type="evidence" value="ECO:0007669"/>
    <property type="project" value="InterPro"/>
</dbReference>
<comment type="similarity">
    <text evidence="3">Belongs to the D-isomer specific 2-hydroxyacid dehydrogenase family.</text>
</comment>
<dbReference type="InterPro" id="IPR006139">
    <property type="entry name" value="D-isomer_2_OHA_DH_cat_dom"/>
</dbReference>
<organism evidence="6 7">
    <name type="scientific">Elliptochloris bilobata</name>
    <dbReference type="NCBI Taxonomy" id="381761"/>
    <lineage>
        <taxon>Eukaryota</taxon>
        <taxon>Viridiplantae</taxon>
        <taxon>Chlorophyta</taxon>
        <taxon>core chlorophytes</taxon>
        <taxon>Trebouxiophyceae</taxon>
        <taxon>Trebouxiophyceae incertae sedis</taxon>
        <taxon>Elliptochloris clade</taxon>
        <taxon>Elliptochloris</taxon>
    </lineage>
</organism>
<evidence type="ECO:0000313" key="6">
    <source>
        <dbReference type="EMBL" id="KAK9826143.1"/>
    </source>
</evidence>
<dbReference type="Pfam" id="PF00389">
    <property type="entry name" value="2-Hacid_dh"/>
    <property type="match status" value="1"/>
</dbReference>
<dbReference type="PANTHER" id="PTHR42938">
    <property type="entry name" value="FORMATE DEHYDROGENASE 1"/>
    <property type="match status" value="1"/>
</dbReference>